<name>A0ACC1XGH5_MELAZ</name>
<accession>A0ACC1XGH5</accession>
<organism evidence="1 2">
    <name type="scientific">Melia azedarach</name>
    <name type="common">Chinaberry tree</name>
    <dbReference type="NCBI Taxonomy" id="155640"/>
    <lineage>
        <taxon>Eukaryota</taxon>
        <taxon>Viridiplantae</taxon>
        <taxon>Streptophyta</taxon>
        <taxon>Embryophyta</taxon>
        <taxon>Tracheophyta</taxon>
        <taxon>Spermatophyta</taxon>
        <taxon>Magnoliopsida</taxon>
        <taxon>eudicotyledons</taxon>
        <taxon>Gunneridae</taxon>
        <taxon>Pentapetalae</taxon>
        <taxon>rosids</taxon>
        <taxon>malvids</taxon>
        <taxon>Sapindales</taxon>
        <taxon>Meliaceae</taxon>
        <taxon>Melia</taxon>
    </lineage>
</organism>
<proteinExistence type="predicted"/>
<sequence length="412" mass="47180">MDTLSLFRPKSHNSYSSSSSPNKCRFMRHLCRNYRTNSAVPMRSPRPVIPLKTKTKTTTTTSILHLMDVLRLPVSVDMYNCLIKECTWNKDSIRALELHDHIVKRRSIKPTLSFLNRLLLMHVSCGELCVARQLFDEMTLKDFNSWAIMIVGYIDVAEYEESITLFVEMVEQQKLLKTGHMLLEFPAWIIICILKACVCTMNMEFGKQIHGLLFKLGTSSDISLSGSLINFYGKFRCLEDADFVFSQLRRHNTVVWTAKIVNNCRERNFREVFDDFKEMGRERIKKNSYTLSSVLKACGMVDDGGNCGRQVHANAIKIGLESDMYVQCGLVDMYGKCGLLKDAKRVFQLVVNNENTAAWNAMLMGYSRNGFYVEAIKFLYQMKASGIQIQESLIKDVRIACVSDSNTFQNKT</sequence>
<keyword evidence="2" id="KW-1185">Reference proteome</keyword>
<dbReference type="Proteomes" id="UP001164539">
    <property type="component" value="Chromosome 9"/>
</dbReference>
<protein>
    <submittedName>
        <fullName evidence="1">Pentatricopeptide repeat-containing protein</fullName>
    </submittedName>
</protein>
<gene>
    <name evidence="1" type="ORF">OWV82_016550</name>
</gene>
<evidence type="ECO:0000313" key="2">
    <source>
        <dbReference type="Proteomes" id="UP001164539"/>
    </source>
</evidence>
<evidence type="ECO:0000313" key="1">
    <source>
        <dbReference type="EMBL" id="KAJ4710353.1"/>
    </source>
</evidence>
<dbReference type="EMBL" id="CM051402">
    <property type="protein sequence ID" value="KAJ4710353.1"/>
    <property type="molecule type" value="Genomic_DNA"/>
</dbReference>
<comment type="caution">
    <text evidence="1">The sequence shown here is derived from an EMBL/GenBank/DDBJ whole genome shotgun (WGS) entry which is preliminary data.</text>
</comment>
<reference evidence="1 2" key="1">
    <citation type="journal article" date="2023" name="Science">
        <title>Complex scaffold remodeling in plant triterpene biosynthesis.</title>
        <authorList>
            <person name="De La Pena R."/>
            <person name="Hodgson H."/>
            <person name="Liu J.C."/>
            <person name="Stephenson M.J."/>
            <person name="Martin A.C."/>
            <person name="Owen C."/>
            <person name="Harkess A."/>
            <person name="Leebens-Mack J."/>
            <person name="Jimenez L.E."/>
            <person name="Osbourn A."/>
            <person name="Sattely E.S."/>
        </authorList>
    </citation>
    <scope>NUCLEOTIDE SEQUENCE [LARGE SCALE GENOMIC DNA]</scope>
    <source>
        <strain evidence="2">cv. JPN11</strain>
        <tissue evidence="1">Leaf</tissue>
    </source>
</reference>